<name>A0A6A5YE51_9PLEO</name>
<keyword evidence="2 4" id="KW-0863">Zinc-finger</keyword>
<dbReference type="EMBL" id="ML977384">
    <property type="protein sequence ID" value="KAF2105335.1"/>
    <property type="molecule type" value="Genomic_DNA"/>
</dbReference>
<proteinExistence type="predicted"/>
<dbReference type="AlphaFoldDB" id="A0A6A5YE51"/>
<dbReference type="Proteomes" id="UP000799770">
    <property type="component" value="Unassembled WGS sequence"/>
</dbReference>
<dbReference type="SUPFAM" id="SSF144232">
    <property type="entry name" value="HIT/MYND zinc finger-like"/>
    <property type="match status" value="1"/>
</dbReference>
<reference evidence="6" key="1">
    <citation type="journal article" date="2020" name="Stud. Mycol.">
        <title>101 Dothideomycetes genomes: a test case for predicting lifestyles and emergence of pathogens.</title>
        <authorList>
            <person name="Haridas S."/>
            <person name="Albert R."/>
            <person name="Binder M."/>
            <person name="Bloem J."/>
            <person name="Labutti K."/>
            <person name="Salamov A."/>
            <person name="Andreopoulos B."/>
            <person name="Baker S."/>
            <person name="Barry K."/>
            <person name="Bills G."/>
            <person name="Bluhm B."/>
            <person name="Cannon C."/>
            <person name="Castanera R."/>
            <person name="Culley D."/>
            <person name="Daum C."/>
            <person name="Ezra D."/>
            <person name="Gonzalez J."/>
            <person name="Henrissat B."/>
            <person name="Kuo A."/>
            <person name="Liang C."/>
            <person name="Lipzen A."/>
            <person name="Lutzoni F."/>
            <person name="Magnuson J."/>
            <person name="Mondo S."/>
            <person name="Nolan M."/>
            <person name="Ohm R."/>
            <person name="Pangilinan J."/>
            <person name="Park H.-J."/>
            <person name="Ramirez L."/>
            <person name="Alfaro M."/>
            <person name="Sun H."/>
            <person name="Tritt A."/>
            <person name="Yoshinaga Y."/>
            <person name="Zwiers L.-H."/>
            <person name="Turgeon B."/>
            <person name="Goodwin S."/>
            <person name="Spatafora J."/>
            <person name="Crous P."/>
            <person name="Grigoriev I."/>
        </authorList>
    </citation>
    <scope>NUCLEOTIDE SEQUENCE</scope>
    <source>
        <strain evidence="6">CBS 627.86</strain>
    </source>
</reference>
<keyword evidence="1" id="KW-0479">Metal-binding</keyword>
<keyword evidence="7" id="KW-1185">Reference proteome</keyword>
<dbReference type="InterPro" id="IPR002893">
    <property type="entry name" value="Znf_MYND"/>
</dbReference>
<gene>
    <name evidence="6" type="ORF">BDV96DRAFT_377107</name>
</gene>
<feature type="domain" description="MYND-type" evidence="5">
    <location>
        <begin position="233"/>
        <end position="274"/>
    </location>
</feature>
<sequence length="304" mass="34197">MNNPAGGDWGNGILMSRAEYLTAMDFDEAFGLRELRHKLSASIGDTNDAVVSRYSINAEFCYGRNSIEIVRRYLDTGVLEKHYEKHYNNGSCWTKNEGFEFTVLVACVMSLGCKLPETMRSRLQKMQHPAYRNLVLQKHPNSSLAKMKPLAQKQLEQALENYRDGYPYSYGNAPFLEIMSLRNFKPTSAKIRLSRDIKVIELTMPNGVVIPNFVGPPGDEEVGLKPVHPYHVCATCRAGEKAGSKLLVCGGCKDRKYCSKDCQKKHWKTHKAFCKALSPSEMHGFVQGVKHLIIIDDGSLPVFD</sequence>
<accession>A0A6A5YE51</accession>
<evidence type="ECO:0000256" key="4">
    <source>
        <dbReference type="PROSITE-ProRule" id="PRU00134"/>
    </source>
</evidence>
<evidence type="ECO:0000256" key="1">
    <source>
        <dbReference type="ARBA" id="ARBA00022723"/>
    </source>
</evidence>
<organism evidence="6 7">
    <name type="scientific">Lophiotrema nucula</name>
    <dbReference type="NCBI Taxonomy" id="690887"/>
    <lineage>
        <taxon>Eukaryota</taxon>
        <taxon>Fungi</taxon>
        <taxon>Dikarya</taxon>
        <taxon>Ascomycota</taxon>
        <taxon>Pezizomycotina</taxon>
        <taxon>Dothideomycetes</taxon>
        <taxon>Pleosporomycetidae</taxon>
        <taxon>Pleosporales</taxon>
        <taxon>Lophiotremataceae</taxon>
        <taxon>Lophiotrema</taxon>
    </lineage>
</organism>
<dbReference type="OrthoDB" id="341421at2759"/>
<evidence type="ECO:0000259" key="5">
    <source>
        <dbReference type="PROSITE" id="PS50865"/>
    </source>
</evidence>
<evidence type="ECO:0000256" key="3">
    <source>
        <dbReference type="ARBA" id="ARBA00022833"/>
    </source>
</evidence>
<dbReference type="GO" id="GO:0008270">
    <property type="term" value="F:zinc ion binding"/>
    <property type="evidence" value="ECO:0007669"/>
    <property type="project" value="UniProtKB-KW"/>
</dbReference>
<protein>
    <recommendedName>
        <fullName evidence="5">MYND-type domain-containing protein</fullName>
    </recommendedName>
</protein>
<dbReference type="PROSITE" id="PS50865">
    <property type="entry name" value="ZF_MYND_2"/>
    <property type="match status" value="1"/>
</dbReference>
<keyword evidence="3" id="KW-0862">Zinc</keyword>
<evidence type="ECO:0000313" key="6">
    <source>
        <dbReference type="EMBL" id="KAF2105335.1"/>
    </source>
</evidence>
<dbReference type="Pfam" id="PF01753">
    <property type="entry name" value="zf-MYND"/>
    <property type="match status" value="1"/>
</dbReference>
<evidence type="ECO:0000313" key="7">
    <source>
        <dbReference type="Proteomes" id="UP000799770"/>
    </source>
</evidence>
<dbReference type="Gene3D" id="6.10.140.2220">
    <property type="match status" value="1"/>
</dbReference>
<evidence type="ECO:0000256" key="2">
    <source>
        <dbReference type="ARBA" id="ARBA00022771"/>
    </source>
</evidence>